<comment type="similarity">
    <text evidence="1">Belongs to the P-Pant transferase superfamily. Gsp/Sfp/HetI/AcpT family.</text>
</comment>
<dbReference type="OrthoDB" id="1190494at2"/>
<reference evidence="4 5" key="1">
    <citation type="submission" date="2018-11" db="EMBL/GenBank/DDBJ databases">
        <title>Chryseotalea sanarue gen. nov., sp., nov., a member of the family Cytophagaceae, isolated from a brackish lake in Hamamatsu Japan.</title>
        <authorList>
            <person name="Maejima Y."/>
            <person name="Iino T."/>
            <person name="Muraguchi Y."/>
            <person name="Fukuda K."/>
            <person name="Ohkuma M."/>
            <person name="Moriuchi R."/>
            <person name="Dohra H."/>
            <person name="Kimbara K."/>
            <person name="Shintani M."/>
        </authorList>
    </citation>
    <scope>NUCLEOTIDE SEQUENCE [LARGE SCALE GENOMIC DNA]</scope>
    <source>
        <strain evidence="4 5">Ys</strain>
    </source>
</reference>
<evidence type="ECO:0000256" key="1">
    <source>
        <dbReference type="ARBA" id="ARBA00010990"/>
    </source>
</evidence>
<dbReference type="InterPro" id="IPR050559">
    <property type="entry name" value="P-Pant_transferase_sf"/>
</dbReference>
<dbReference type="GO" id="GO:0000287">
    <property type="term" value="F:magnesium ion binding"/>
    <property type="evidence" value="ECO:0007669"/>
    <property type="project" value="InterPro"/>
</dbReference>
<dbReference type="PANTHER" id="PTHR12215:SF10">
    <property type="entry name" value="L-AMINOADIPATE-SEMIALDEHYDE DEHYDROGENASE-PHOSPHOPANTETHEINYL TRANSFERASE"/>
    <property type="match status" value="1"/>
</dbReference>
<proteinExistence type="inferred from homology"/>
<dbReference type="InterPro" id="IPR037143">
    <property type="entry name" value="4-PPantetheinyl_Trfase_dom_sf"/>
</dbReference>
<keyword evidence="5" id="KW-1185">Reference proteome</keyword>
<dbReference type="PANTHER" id="PTHR12215">
    <property type="entry name" value="PHOSPHOPANTETHEINE TRANSFERASE"/>
    <property type="match status" value="1"/>
</dbReference>
<sequence>MPLLSLTKDNQSAVAIWKIEEQEDQLLNLLTIHDPIPASITHPNKRSEVLAGKVTTALLLKEFGHTYEGVIKNEHGKPFLKNSSFHLSQSHSFPYVAVIISAEANVGIDIEQPKKNLAIVAPRVFNSAELAQTGNDLKKLCVYWCAKETLIKLYGKKDLKLKEEITIDPFSFHTKGNFTGRISRIGHEKYYALHYLVHEDFVLVHN</sequence>
<dbReference type="Proteomes" id="UP000288227">
    <property type="component" value="Unassembled WGS sequence"/>
</dbReference>
<evidence type="ECO:0000313" key="5">
    <source>
        <dbReference type="Proteomes" id="UP000288227"/>
    </source>
</evidence>
<dbReference type="GO" id="GO:0005829">
    <property type="term" value="C:cytosol"/>
    <property type="evidence" value="ECO:0007669"/>
    <property type="project" value="TreeGrafter"/>
</dbReference>
<dbReference type="GO" id="GO:0008897">
    <property type="term" value="F:holo-[acyl-carrier-protein] synthase activity"/>
    <property type="evidence" value="ECO:0007669"/>
    <property type="project" value="InterPro"/>
</dbReference>
<evidence type="ECO:0000313" key="4">
    <source>
        <dbReference type="EMBL" id="GCC51917.1"/>
    </source>
</evidence>
<keyword evidence="2 4" id="KW-0808">Transferase</keyword>
<dbReference type="RefSeq" id="WP_127122551.1">
    <property type="nucleotide sequence ID" value="NZ_BHXQ01000003.1"/>
</dbReference>
<dbReference type="EMBL" id="BHXQ01000003">
    <property type="protein sequence ID" value="GCC51917.1"/>
    <property type="molecule type" value="Genomic_DNA"/>
</dbReference>
<dbReference type="Pfam" id="PF01648">
    <property type="entry name" value="ACPS"/>
    <property type="match status" value="1"/>
</dbReference>
<evidence type="ECO:0000259" key="3">
    <source>
        <dbReference type="Pfam" id="PF01648"/>
    </source>
</evidence>
<gene>
    <name evidence="4" type="ORF">SanaruYs_21460</name>
</gene>
<evidence type="ECO:0000256" key="2">
    <source>
        <dbReference type="ARBA" id="ARBA00022679"/>
    </source>
</evidence>
<dbReference type="GO" id="GO:0019878">
    <property type="term" value="P:lysine biosynthetic process via aminoadipic acid"/>
    <property type="evidence" value="ECO:0007669"/>
    <property type="project" value="TreeGrafter"/>
</dbReference>
<name>A0A401UAK8_9BACT</name>
<dbReference type="SUPFAM" id="SSF56214">
    <property type="entry name" value="4'-phosphopantetheinyl transferase"/>
    <property type="match status" value="2"/>
</dbReference>
<dbReference type="Gene3D" id="3.90.470.20">
    <property type="entry name" value="4'-phosphopantetheinyl transferase domain"/>
    <property type="match status" value="2"/>
</dbReference>
<dbReference type="AlphaFoldDB" id="A0A401UAK8"/>
<organism evidence="4 5">
    <name type="scientific">Chryseotalea sanaruensis</name>
    <dbReference type="NCBI Taxonomy" id="2482724"/>
    <lineage>
        <taxon>Bacteria</taxon>
        <taxon>Pseudomonadati</taxon>
        <taxon>Bacteroidota</taxon>
        <taxon>Cytophagia</taxon>
        <taxon>Cytophagales</taxon>
        <taxon>Chryseotaleaceae</taxon>
        <taxon>Chryseotalea</taxon>
    </lineage>
</organism>
<dbReference type="InterPro" id="IPR008278">
    <property type="entry name" value="4-PPantetheinyl_Trfase_dom"/>
</dbReference>
<protein>
    <submittedName>
        <fullName evidence="4">4'-phosphopantetheinyl transferase</fullName>
    </submittedName>
</protein>
<accession>A0A401UAK8</accession>
<comment type="caution">
    <text evidence="4">The sequence shown here is derived from an EMBL/GenBank/DDBJ whole genome shotgun (WGS) entry which is preliminary data.</text>
</comment>
<feature type="domain" description="4'-phosphopantetheinyl transferase" evidence="3">
    <location>
        <begin position="106"/>
        <end position="196"/>
    </location>
</feature>